<feature type="transmembrane region" description="Helical" evidence="1">
    <location>
        <begin position="44"/>
        <end position="65"/>
    </location>
</feature>
<dbReference type="EMBL" id="CP131059">
    <property type="protein sequence ID" value="WNY22761.1"/>
    <property type="molecule type" value="Genomic_DNA"/>
</dbReference>
<protein>
    <recommendedName>
        <fullName evidence="2">YdbS-like PH domain-containing protein</fullName>
    </recommendedName>
</protein>
<gene>
    <name evidence="3" type="ORF">MmiHf6_00460</name>
</gene>
<evidence type="ECO:0000313" key="4">
    <source>
        <dbReference type="Proteomes" id="UP001302978"/>
    </source>
</evidence>
<keyword evidence="1" id="KW-0472">Membrane</keyword>
<dbReference type="Pfam" id="PF03703">
    <property type="entry name" value="bPH_2"/>
    <property type="match status" value="1"/>
</dbReference>
<keyword evidence="4" id="KW-1185">Reference proteome</keyword>
<dbReference type="KEGG" id="mehf:MmiHf6_00460"/>
<keyword evidence="1" id="KW-0812">Transmembrane</keyword>
<dbReference type="AlphaFoldDB" id="A0AA96ZT46"/>
<sequence length="235" mass="26678">MRRTLLNLHCFLFQQKYLSLSCRNLFMIPFKEDFKPSTNYKPYLLIYTVFTTIIIAVFTLGWLIFPFMFTGSVAIAAGLFIFILLILIVVVFVWVQLYYKSIVYHLNDTEMTWKRGVWFRKTGIVPYNRITNIDISQGPVMRLFKISNLQIQTAGNSGGKAGSEISIIGMEDAEPLRAFIMDFVRGTAPVTAVTGGEETPAASAAAQTSFSAQSQEMERLISEVSEIRKLLEERK</sequence>
<keyword evidence="1" id="KW-1133">Transmembrane helix</keyword>
<feature type="domain" description="YdbS-like PH" evidence="2">
    <location>
        <begin position="99"/>
        <end position="180"/>
    </location>
</feature>
<reference evidence="3 4" key="1">
    <citation type="submission" date="2023-07" db="EMBL/GenBank/DDBJ databases">
        <title>Closed genoem sequence of Methanomicrococcus sp. Hf6.</title>
        <authorList>
            <person name="Poehlein A."/>
            <person name="Protasov E."/>
            <person name="Platt K."/>
            <person name="Reeh H."/>
            <person name="Daniel R."/>
            <person name="Brune A."/>
        </authorList>
    </citation>
    <scope>NUCLEOTIDE SEQUENCE [LARGE SCALE GENOMIC DNA]</scope>
    <source>
        <strain evidence="3 4">Hf6</strain>
    </source>
</reference>
<feature type="transmembrane region" description="Helical" evidence="1">
    <location>
        <begin position="71"/>
        <end position="95"/>
    </location>
</feature>
<dbReference type="Proteomes" id="UP001302978">
    <property type="component" value="Chromosome"/>
</dbReference>
<name>A0AA96ZT46_9EURY</name>
<evidence type="ECO:0000259" key="2">
    <source>
        <dbReference type="Pfam" id="PF03703"/>
    </source>
</evidence>
<accession>A0AA96ZT46</accession>
<dbReference type="PANTHER" id="PTHR34473:SF2">
    <property type="entry name" value="UPF0699 TRANSMEMBRANE PROTEIN YDBT"/>
    <property type="match status" value="1"/>
</dbReference>
<evidence type="ECO:0000313" key="3">
    <source>
        <dbReference type="EMBL" id="WNY22761.1"/>
    </source>
</evidence>
<proteinExistence type="predicted"/>
<evidence type="ECO:0000256" key="1">
    <source>
        <dbReference type="SAM" id="Phobius"/>
    </source>
</evidence>
<dbReference type="InterPro" id="IPR005182">
    <property type="entry name" value="YdbS-like_PH"/>
</dbReference>
<organism evidence="3 4">
    <name type="scientific">Methanimicrococcus hongohii</name>
    <dbReference type="NCBI Taxonomy" id="3028295"/>
    <lineage>
        <taxon>Archaea</taxon>
        <taxon>Methanobacteriati</taxon>
        <taxon>Methanobacteriota</taxon>
        <taxon>Stenosarchaea group</taxon>
        <taxon>Methanomicrobia</taxon>
        <taxon>Methanosarcinales</taxon>
        <taxon>Methanosarcinaceae</taxon>
        <taxon>Methanimicrococcus</taxon>
    </lineage>
</organism>
<dbReference type="PANTHER" id="PTHR34473">
    <property type="entry name" value="UPF0699 TRANSMEMBRANE PROTEIN YDBS"/>
    <property type="match status" value="1"/>
</dbReference>